<dbReference type="EMBL" id="MJUW02000097">
    <property type="protein sequence ID" value="OQD45321.1"/>
    <property type="molecule type" value="Genomic_DNA"/>
</dbReference>
<evidence type="ECO:0000313" key="3">
    <source>
        <dbReference type="Proteomes" id="UP000242219"/>
    </source>
</evidence>
<dbReference type="Proteomes" id="UP000242219">
    <property type="component" value="Unassembled WGS sequence"/>
</dbReference>
<comment type="caution">
    <text evidence="2">The sequence shown here is derived from an EMBL/GenBank/DDBJ whole genome shotgun (WGS) entry which is preliminary data.</text>
</comment>
<name>A0A1V6LYV2_9BACT</name>
<proteinExistence type="predicted"/>
<protein>
    <submittedName>
        <fullName evidence="2">Uncharacterized protein</fullName>
    </submittedName>
</protein>
<feature type="compositionally biased region" description="Polar residues" evidence="1">
    <location>
        <begin position="1"/>
        <end position="10"/>
    </location>
</feature>
<evidence type="ECO:0000256" key="1">
    <source>
        <dbReference type="SAM" id="MobiDB-lite"/>
    </source>
</evidence>
<accession>A0A1V6LYV2</accession>
<organism evidence="2 3">
    <name type="scientific">Candidatus Brocadia sapporoensis</name>
    <dbReference type="NCBI Taxonomy" id="392547"/>
    <lineage>
        <taxon>Bacteria</taxon>
        <taxon>Pseudomonadati</taxon>
        <taxon>Planctomycetota</taxon>
        <taxon>Candidatus Brocadiia</taxon>
        <taxon>Candidatus Brocadiales</taxon>
        <taxon>Candidatus Brocadiaceae</taxon>
        <taxon>Candidatus Brocadia</taxon>
    </lineage>
</organism>
<evidence type="ECO:0000313" key="2">
    <source>
        <dbReference type="EMBL" id="OQD45321.1"/>
    </source>
</evidence>
<feature type="region of interest" description="Disordered" evidence="1">
    <location>
        <begin position="1"/>
        <end position="29"/>
    </location>
</feature>
<sequence>MRQGQPTQSITDREVTPATTSDVKELPGIQKRLEEVGMKPGEQYADAGFVNGQTIGDSRDRVISLEYLSSERFQSFEKFQAEDRSLDTDAFETSLEGDGRNEIVRAKQIPTGKALRESTGKMLVDFDPAICSACRISDTRQRLASVLSP</sequence>
<dbReference type="AlphaFoldDB" id="A0A1V6LYV2"/>
<keyword evidence="3" id="KW-1185">Reference proteome</keyword>
<gene>
    <name evidence="2" type="ORF">BIY37_08940</name>
</gene>
<reference evidence="2 3" key="1">
    <citation type="journal article" date="2016" name="Genome Announc.">
        <title>Draft Genome Sequence of the Anaerobic Ammonium-Oxidizing Bacterium 'Candidatus Brocadia sp. 40'.</title>
        <authorList>
            <person name="Ali M."/>
            <person name="Haroon M.F."/>
            <person name="Narita Y."/>
            <person name="Zhang L."/>
            <person name="Rangel Shaw D."/>
            <person name="Okabe S."/>
            <person name="Saikaly P.E."/>
        </authorList>
    </citation>
    <scope>NUCLEOTIDE SEQUENCE [LARGE SCALE GENOMIC DNA]</scope>
    <source>
        <strain evidence="2 3">40</strain>
    </source>
</reference>